<feature type="region of interest" description="Disordered" evidence="1">
    <location>
        <begin position="123"/>
        <end position="151"/>
    </location>
</feature>
<name>A0A2T4CBT5_TRILO</name>
<dbReference type="AlphaFoldDB" id="A0A2T4CBT5"/>
<organism evidence="2 3">
    <name type="scientific">Trichoderma longibrachiatum ATCC 18648</name>
    <dbReference type="NCBI Taxonomy" id="983965"/>
    <lineage>
        <taxon>Eukaryota</taxon>
        <taxon>Fungi</taxon>
        <taxon>Dikarya</taxon>
        <taxon>Ascomycota</taxon>
        <taxon>Pezizomycotina</taxon>
        <taxon>Sordariomycetes</taxon>
        <taxon>Hypocreomycetidae</taxon>
        <taxon>Hypocreales</taxon>
        <taxon>Hypocreaceae</taxon>
        <taxon>Trichoderma</taxon>
    </lineage>
</organism>
<gene>
    <name evidence="2" type="ORF">M440DRAFT_225572</name>
</gene>
<accession>A0A2T4CBT5</accession>
<keyword evidence="3" id="KW-1185">Reference proteome</keyword>
<reference evidence="2 3" key="1">
    <citation type="submission" date="2016-07" db="EMBL/GenBank/DDBJ databases">
        <title>Multiple horizontal gene transfer events from other fungi enriched the ability of initially mycotrophic Trichoderma (Ascomycota) to feed on dead plant biomass.</title>
        <authorList>
            <consortium name="DOE Joint Genome Institute"/>
            <person name="Aerts A."/>
            <person name="Atanasova L."/>
            <person name="Chenthamara K."/>
            <person name="Zhang J."/>
            <person name="Grujic M."/>
            <person name="Henrissat B."/>
            <person name="Kuo A."/>
            <person name="Salamov A."/>
            <person name="Lipzen A."/>
            <person name="Labutti K."/>
            <person name="Barry K."/>
            <person name="Miao Y."/>
            <person name="Rahimi M.J."/>
            <person name="Shen Q."/>
            <person name="Grigoriev I.V."/>
            <person name="Kubicek C.P."/>
            <person name="Druzhinina I.S."/>
        </authorList>
    </citation>
    <scope>NUCLEOTIDE SEQUENCE [LARGE SCALE GENOMIC DNA]</scope>
    <source>
        <strain evidence="2 3">ATCC 18648</strain>
    </source>
</reference>
<dbReference type="EMBL" id="KZ679128">
    <property type="protein sequence ID" value="PTB78982.1"/>
    <property type="molecule type" value="Genomic_DNA"/>
</dbReference>
<feature type="compositionally biased region" description="Basic and acidic residues" evidence="1">
    <location>
        <begin position="140"/>
        <end position="151"/>
    </location>
</feature>
<protein>
    <submittedName>
        <fullName evidence="2">Uncharacterized protein</fullName>
    </submittedName>
</protein>
<evidence type="ECO:0000256" key="1">
    <source>
        <dbReference type="SAM" id="MobiDB-lite"/>
    </source>
</evidence>
<sequence>MYGTRRNRKKRDQTMAASEAFSEHDVPWICSRLLTNSFLGFLWTQCSGTLSKLGYKWGESSGYKHFVMLTVRVDKGVLFHHFWTRLDHQSVCFSYFSLSFFFPPFDEDMTNDNLGFSAWCSPGGASAGQKRCITAKTTRTKRETPPQKKSP</sequence>
<dbReference type="Proteomes" id="UP000240760">
    <property type="component" value="Unassembled WGS sequence"/>
</dbReference>
<evidence type="ECO:0000313" key="3">
    <source>
        <dbReference type="Proteomes" id="UP000240760"/>
    </source>
</evidence>
<evidence type="ECO:0000313" key="2">
    <source>
        <dbReference type="EMBL" id="PTB78982.1"/>
    </source>
</evidence>
<proteinExistence type="predicted"/>